<reference evidence="1" key="2">
    <citation type="submission" date="2022-01" db="EMBL/GenBank/DDBJ databases">
        <authorList>
            <person name="Yamashiro T."/>
            <person name="Shiraishi A."/>
            <person name="Satake H."/>
            <person name="Nakayama K."/>
        </authorList>
    </citation>
    <scope>NUCLEOTIDE SEQUENCE</scope>
</reference>
<name>A0ABQ5IJK1_9ASTR</name>
<keyword evidence="2" id="KW-1185">Reference proteome</keyword>
<gene>
    <name evidence="1" type="ORF">Tco_1110698</name>
</gene>
<organism evidence="1 2">
    <name type="scientific">Tanacetum coccineum</name>
    <dbReference type="NCBI Taxonomy" id="301880"/>
    <lineage>
        <taxon>Eukaryota</taxon>
        <taxon>Viridiplantae</taxon>
        <taxon>Streptophyta</taxon>
        <taxon>Embryophyta</taxon>
        <taxon>Tracheophyta</taxon>
        <taxon>Spermatophyta</taxon>
        <taxon>Magnoliopsida</taxon>
        <taxon>eudicotyledons</taxon>
        <taxon>Gunneridae</taxon>
        <taxon>Pentapetalae</taxon>
        <taxon>asterids</taxon>
        <taxon>campanulids</taxon>
        <taxon>Asterales</taxon>
        <taxon>Asteraceae</taxon>
        <taxon>Asteroideae</taxon>
        <taxon>Anthemideae</taxon>
        <taxon>Anthemidinae</taxon>
        <taxon>Tanacetum</taxon>
    </lineage>
</organism>
<dbReference type="EMBL" id="BQNB010020855">
    <property type="protein sequence ID" value="GJU00360.1"/>
    <property type="molecule type" value="Genomic_DNA"/>
</dbReference>
<proteinExistence type="predicted"/>
<accession>A0ABQ5IJK1</accession>
<protein>
    <recommendedName>
        <fullName evidence="3">Reverse transcriptase domain-containing protein</fullName>
    </recommendedName>
</protein>
<evidence type="ECO:0000313" key="1">
    <source>
        <dbReference type="EMBL" id="GJU00360.1"/>
    </source>
</evidence>
<sequence>MESDEVIKSSVENLVPILSESKSIPDSVCDMPLCNNLTPLEAFKEHSETIIDSNDDSSSSDDDSYENIDFVDASPPDAEIVSLEVVEIVIPEVGGIDDDILLTIKDDIPSDKLLIQSSLLLASKALKNNPTPFPISGSTTTRSDYSLPDYEAFYDDHIEEKSSGSTTTHADFSQYDSFIFDLSINPFPPADRSDLYHEEFADELAHIISPPEYDCFCLKIEPELGNLTMDVVGDIFPTREPRVHVPNVLATHPTGSGSHTF</sequence>
<evidence type="ECO:0000313" key="2">
    <source>
        <dbReference type="Proteomes" id="UP001151760"/>
    </source>
</evidence>
<reference evidence="1" key="1">
    <citation type="journal article" date="2022" name="Int. J. Mol. Sci.">
        <title>Draft Genome of Tanacetum Coccineum: Genomic Comparison of Closely Related Tanacetum-Family Plants.</title>
        <authorList>
            <person name="Yamashiro T."/>
            <person name="Shiraishi A."/>
            <person name="Nakayama K."/>
            <person name="Satake H."/>
        </authorList>
    </citation>
    <scope>NUCLEOTIDE SEQUENCE</scope>
</reference>
<dbReference type="Proteomes" id="UP001151760">
    <property type="component" value="Unassembled WGS sequence"/>
</dbReference>
<evidence type="ECO:0008006" key="3">
    <source>
        <dbReference type="Google" id="ProtNLM"/>
    </source>
</evidence>
<comment type="caution">
    <text evidence="1">The sequence shown here is derived from an EMBL/GenBank/DDBJ whole genome shotgun (WGS) entry which is preliminary data.</text>
</comment>